<evidence type="ECO:0000313" key="5">
    <source>
        <dbReference type="Proteomes" id="UP000589620"/>
    </source>
</evidence>
<organism evidence="4 5">
    <name type="scientific">Leifsonia soli</name>
    <dbReference type="NCBI Taxonomy" id="582665"/>
    <lineage>
        <taxon>Bacteria</taxon>
        <taxon>Bacillati</taxon>
        <taxon>Actinomycetota</taxon>
        <taxon>Actinomycetes</taxon>
        <taxon>Micrococcales</taxon>
        <taxon>Microbacteriaceae</taxon>
        <taxon>Leifsonia</taxon>
    </lineage>
</organism>
<dbReference type="PROSITE" id="PS51318">
    <property type="entry name" value="TAT"/>
    <property type="match status" value="1"/>
</dbReference>
<dbReference type="AlphaFoldDB" id="A0A852T1V8"/>
<proteinExistence type="predicted"/>
<sequence>MHNSKKKTGRKVLAGAAIGVASIAMVLGAATAANAATGGMNAGVTNLQVIPTSPATSFATPGTNGVLRFNTGDGTATKTATFAPGTTSTAGRSFTLPAGLKFLPAACAPNTATYTCTISADGRTQTTSNSIVIGPTDPALIDTTDYSATTRDLPIQSTGIISGNVTATFTPYTGLTTAAGSATLPQSQIPGAGSGFTATGATGPDANGDYTLTGTAQPGAEITVKDSTGSTVGTTTADANGNWSATIPSGVTPPLSITQKVGNDVSAPIEFNTAPLPVMNGVVAAGAIALAGLGFGGVRLFRRSRVTA</sequence>
<evidence type="ECO:0000256" key="1">
    <source>
        <dbReference type="SAM" id="Phobius"/>
    </source>
</evidence>
<dbReference type="EMBL" id="JACCBJ010000001">
    <property type="protein sequence ID" value="NYD74812.1"/>
    <property type="molecule type" value="Genomic_DNA"/>
</dbReference>
<evidence type="ECO:0000259" key="3">
    <source>
        <dbReference type="Pfam" id="PF17936"/>
    </source>
</evidence>
<feature type="domain" description="Bacterial Ig" evidence="3">
    <location>
        <begin position="208"/>
        <end position="249"/>
    </location>
</feature>
<feature type="signal peptide" evidence="2">
    <location>
        <begin position="1"/>
        <end position="35"/>
    </location>
</feature>
<protein>
    <recommendedName>
        <fullName evidence="3">Bacterial Ig domain-containing protein</fullName>
    </recommendedName>
</protein>
<evidence type="ECO:0000313" key="4">
    <source>
        <dbReference type="EMBL" id="NYD74812.1"/>
    </source>
</evidence>
<keyword evidence="1" id="KW-0472">Membrane</keyword>
<name>A0A852T1V8_9MICO</name>
<keyword evidence="1" id="KW-1133">Transmembrane helix</keyword>
<feature type="chain" id="PRO_5032638370" description="Bacterial Ig domain-containing protein" evidence="2">
    <location>
        <begin position="36"/>
        <end position="308"/>
    </location>
</feature>
<keyword evidence="1" id="KW-0812">Transmembrane</keyword>
<comment type="caution">
    <text evidence="4">The sequence shown here is derived from an EMBL/GenBank/DDBJ whole genome shotgun (WGS) entry which is preliminary data.</text>
</comment>
<evidence type="ECO:0000256" key="2">
    <source>
        <dbReference type="SAM" id="SignalP"/>
    </source>
</evidence>
<dbReference type="InterPro" id="IPR041498">
    <property type="entry name" value="Big_6"/>
</dbReference>
<dbReference type="Pfam" id="PF17936">
    <property type="entry name" value="Big_6"/>
    <property type="match status" value="1"/>
</dbReference>
<dbReference type="InterPro" id="IPR006311">
    <property type="entry name" value="TAT_signal"/>
</dbReference>
<dbReference type="GO" id="GO:0005975">
    <property type="term" value="P:carbohydrate metabolic process"/>
    <property type="evidence" value="ECO:0007669"/>
    <property type="project" value="UniProtKB-ARBA"/>
</dbReference>
<keyword evidence="2" id="KW-0732">Signal</keyword>
<keyword evidence="5" id="KW-1185">Reference proteome</keyword>
<gene>
    <name evidence="4" type="ORF">BJ963_002331</name>
</gene>
<dbReference type="Gene3D" id="2.60.40.10">
    <property type="entry name" value="Immunoglobulins"/>
    <property type="match status" value="1"/>
</dbReference>
<dbReference type="RefSeq" id="WP_179456810.1">
    <property type="nucleotide sequence ID" value="NZ_BAAAPX010000001.1"/>
</dbReference>
<reference evidence="4 5" key="1">
    <citation type="submission" date="2020-07" db="EMBL/GenBank/DDBJ databases">
        <title>Sequencing the genomes of 1000 actinobacteria strains.</title>
        <authorList>
            <person name="Klenk H.-P."/>
        </authorList>
    </citation>
    <scope>NUCLEOTIDE SEQUENCE [LARGE SCALE GENOMIC DNA]</scope>
    <source>
        <strain evidence="4 5">DSM 23871</strain>
    </source>
</reference>
<dbReference type="Proteomes" id="UP000589620">
    <property type="component" value="Unassembled WGS sequence"/>
</dbReference>
<accession>A0A852T1V8</accession>
<feature type="transmembrane region" description="Helical" evidence="1">
    <location>
        <begin position="278"/>
        <end position="301"/>
    </location>
</feature>
<dbReference type="InterPro" id="IPR013783">
    <property type="entry name" value="Ig-like_fold"/>
</dbReference>